<evidence type="ECO:0000313" key="2">
    <source>
        <dbReference type="EMBL" id="GGI71376.1"/>
    </source>
</evidence>
<dbReference type="Proteomes" id="UP000597989">
    <property type="component" value="Unassembled WGS sequence"/>
</dbReference>
<evidence type="ECO:0000313" key="3">
    <source>
        <dbReference type="Proteomes" id="UP000597989"/>
    </source>
</evidence>
<comment type="caution">
    <text evidence="2">The sequence shown here is derived from an EMBL/GenBank/DDBJ whole genome shotgun (WGS) entry which is preliminary data.</text>
</comment>
<dbReference type="PANTHER" id="PTHR43252">
    <property type="entry name" value="TRANSCRIPTIONAL REGULATOR YQJI"/>
    <property type="match status" value="1"/>
</dbReference>
<accession>A0A917JJH1</accession>
<sequence length="217" mass="23450">MRRVFGAAAGAVVRRSRQWRNRSSTWTSPLQPQWTELGTIVDSAAVAWHRGGVTELNATSAALLGLLHEGPKTGGQLVAAATERFGGFFSVTRSQVYRELPALTDAGLLRLGKQGPRSSQQYAITAAGKRAFKSWLNTEPGPDNVRSPLILRLVYSGSLTPKQRAALVESARAQYAVRLDEAKNAAKAASDPYEKAAADFTVAYNRAIIKLLDSIPD</sequence>
<dbReference type="EMBL" id="BMMT01000001">
    <property type="protein sequence ID" value="GGI71376.1"/>
    <property type="molecule type" value="Genomic_DNA"/>
</dbReference>
<gene>
    <name evidence="2" type="ORF">GCM10011581_05500</name>
</gene>
<dbReference type="Gene3D" id="1.10.10.10">
    <property type="entry name" value="Winged helix-like DNA-binding domain superfamily/Winged helix DNA-binding domain"/>
    <property type="match status" value="1"/>
</dbReference>
<dbReference type="PANTHER" id="PTHR43252:SF6">
    <property type="entry name" value="NEGATIVE TRANSCRIPTION REGULATOR PADR"/>
    <property type="match status" value="1"/>
</dbReference>
<reference evidence="2 3" key="1">
    <citation type="journal article" date="2014" name="Int. J. Syst. Evol. Microbiol.">
        <title>Complete genome sequence of Corynebacterium casei LMG S-19264T (=DSM 44701T), isolated from a smear-ripened cheese.</title>
        <authorList>
            <consortium name="US DOE Joint Genome Institute (JGI-PGF)"/>
            <person name="Walter F."/>
            <person name="Albersmeier A."/>
            <person name="Kalinowski J."/>
            <person name="Ruckert C."/>
        </authorList>
    </citation>
    <scope>NUCLEOTIDE SEQUENCE [LARGE SCALE GENOMIC DNA]</scope>
    <source>
        <strain evidence="2 3">CGMCC 4.7206</strain>
    </source>
</reference>
<dbReference type="SUPFAM" id="SSF46785">
    <property type="entry name" value="Winged helix' DNA-binding domain"/>
    <property type="match status" value="1"/>
</dbReference>
<protein>
    <submittedName>
        <fullName evidence="2">PadR family transcriptional regulator</fullName>
    </submittedName>
</protein>
<dbReference type="InterPro" id="IPR005149">
    <property type="entry name" value="Tscrpt_reg_PadR_N"/>
</dbReference>
<evidence type="ECO:0000259" key="1">
    <source>
        <dbReference type="Pfam" id="PF03551"/>
    </source>
</evidence>
<organism evidence="2 3">
    <name type="scientific">Saccharopolyspora thermophila</name>
    <dbReference type="NCBI Taxonomy" id="89367"/>
    <lineage>
        <taxon>Bacteria</taxon>
        <taxon>Bacillati</taxon>
        <taxon>Actinomycetota</taxon>
        <taxon>Actinomycetes</taxon>
        <taxon>Pseudonocardiales</taxon>
        <taxon>Pseudonocardiaceae</taxon>
        <taxon>Saccharopolyspora</taxon>
    </lineage>
</organism>
<dbReference type="AlphaFoldDB" id="A0A917JJH1"/>
<dbReference type="InterPro" id="IPR036388">
    <property type="entry name" value="WH-like_DNA-bd_sf"/>
</dbReference>
<feature type="domain" description="Transcription regulator PadR N-terminal" evidence="1">
    <location>
        <begin position="63"/>
        <end position="133"/>
    </location>
</feature>
<dbReference type="Pfam" id="PF03551">
    <property type="entry name" value="PadR"/>
    <property type="match status" value="1"/>
</dbReference>
<name>A0A917JJH1_9PSEU</name>
<proteinExistence type="predicted"/>
<dbReference type="InterPro" id="IPR036390">
    <property type="entry name" value="WH_DNA-bd_sf"/>
</dbReference>